<dbReference type="InterPro" id="IPR052198">
    <property type="entry name" value="IorB_Oxidoreductase"/>
</dbReference>
<feature type="domain" description="Pyruvate/ketoisovalerate oxidoreductase catalytic" evidence="2">
    <location>
        <begin position="14"/>
        <end position="189"/>
    </location>
</feature>
<evidence type="ECO:0000313" key="4">
    <source>
        <dbReference type="Proteomes" id="UP000001572"/>
    </source>
</evidence>
<keyword evidence="3" id="KW-0670">Pyruvate</keyword>
<reference evidence="4" key="1">
    <citation type="journal article" date="2016" name="Genome Announc.">
        <title>Complete genome sequence of Alkaliphilus metalliredigens strain QYMF, an alkaliphilic and metal-reducing bacterium isolated from borax-contaminated leachate ponds.</title>
        <authorList>
            <person name="Hwang C."/>
            <person name="Copeland A."/>
            <person name="Lucas S."/>
            <person name="Lapidus A."/>
            <person name="Barry K."/>
            <person name="Detter J.C."/>
            <person name="Glavina Del Rio T."/>
            <person name="Hammon N."/>
            <person name="Israni S."/>
            <person name="Dalin E."/>
            <person name="Tice H."/>
            <person name="Pitluck S."/>
            <person name="Chertkov O."/>
            <person name="Brettin T."/>
            <person name="Bruce D."/>
            <person name="Han C."/>
            <person name="Schmutz J."/>
            <person name="Larimer F."/>
            <person name="Land M.L."/>
            <person name="Hauser L."/>
            <person name="Kyrpides N."/>
            <person name="Mikhailova N."/>
            <person name="Ye Q."/>
            <person name="Zhou J."/>
            <person name="Richardson P."/>
            <person name="Fields M.W."/>
        </authorList>
    </citation>
    <scope>NUCLEOTIDE SEQUENCE [LARGE SCALE GENOMIC DNA]</scope>
    <source>
        <strain evidence="4">QYMF</strain>
    </source>
</reference>
<dbReference type="STRING" id="293826.Amet_3332"/>
<dbReference type="PANTHER" id="PTHR43854:SF1">
    <property type="entry name" value="INDOLEPYRUVATE OXIDOREDUCTASE SUBUNIT IORB"/>
    <property type="match status" value="1"/>
</dbReference>
<dbReference type="Proteomes" id="UP000001572">
    <property type="component" value="Chromosome"/>
</dbReference>
<accession>A6TTE2</accession>
<keyword evidence="4" id="KW-1185">Reference proteome</keyword>
<evidence type="ECO:0000313" key="3">
    <source>
        <dbReference type="EMBL" id="ABR49460.1"/>
    </source>
</evidence>
<dbReference type="EMBL" id="CP000724">
    <property type="protein sequence ID" value="ABR49460.1"/>
    <property type="molecule type" value="Genomic_DNA"/>
</dbReference>
<proteinExistence type="predicted"/>
<dbReference type="Pfam" id="PF01558">
    <property type="entry name" value="POR"/>
    <property type="match status" value="1"/>
</dbReference>
<keyword evidence="1" id="KW-0560">Oxidoreductase</keyword>
<protein>
    <submittedName>
        <fullName evidence="3">Pyruvate ferredoxin/flavodoxin oxidoreductase</fullName>
    </submittedName>
</protein>
<dbReference type="InterPro" id="IPR019752">
    <property type="entry name" value="Pyrv/ketoisovalerate_OxRed_cat"/>
</dbReference>
<dbReference type="HOGENOM" id="CLU_087284_1_1_9"/>
<dbReference type="SUPFAM" id="SSF53323">
    <property type="entry name" value="Pyruvate-ferredoxin oxidoreductase, PFOR, domain III"/>
    <property type="match status" value="1"/>
</dbReference>
<dbReference type="KEGG" id="amt:Amet_3332"/>
<sequence length="193" mass="21665">MNKLIKNIMFAGVGGQGLILMTRIISQAAMKDDFDIKSNDVVGLSQRGGMVWGNVRIGKKIFSPNIRPGEGDILVAMEPLEALRWSAKLRDDGLIIMNSKRFYPTIVQQEKEEYPEVAIEDLKANMNVIEINAFEEAKNLGKKQVANVMLLGILAKHLEIKVETWKETIKDNVPEKAIDLNMQAFDLGYVYQG</sequence>
<dbReference type="AlphaFoldDB" id="A6TTE2"/>
<dbReference type="InterPro" id="IPR002869">
    <property type="entry name" value="Pyrv_flavodox_OxRed_cen"/>
</dbReference>
<evidence type="ECO:0000259" key="2">
    <source>
        <dbReference type="Pfam" id="PF01558"/>
    </source>
</evidence>
<gene>
    <name evidence="3" type="ordered locus">Amet_3332</name>
</gene>
<organism evidence="3 4">
    <name type="scientific">Alkaliphilus metalliredigens (strain QYMF)</name>
    <dbReference type="NCBI Taxonomy" id="293826"/>
    <lineage>
        <taxon>Bacteria</taxon>
        <taxon>Bacillati</taxon>
        <taxon>Bacillota</taxon>
        <taxon>Clostridia</taxon>
        <taxon>Peptostreptococcales</taxon>
        <taxon>Natronincolaceae</taxon>
        <taxon>Alkaliphilus</taxon>
    </lineage>
</organism>
<dbReference type="PANTHER" id="PTHR43854">
    <property type="entry name" value="INDOLEPYRUVATE OXIDOREDUCTASE SUBUNIT IORB"/>
    <property type="match status" value="1"/>
</dbReference>
<evidence type="ECO:0000256" key="1">
    <source>
        <dbReference type="ARBA" id="ARBA00023002"/>
    </source>
</evidence>
<dbReference type="Gene3D" id="3.40.920.10">
    <property type="entry name" value="Pyruvate-ferredoxin oxidoreductase, PFOR, domain III"/>
    <property type="match status" value="1"/>
</dbReference>
<dbReference type="GO" id="GO:0016903">
    <property type="term" value="F:oxidoreductase activity, acting on the aldehyde or oxo group of donors"/>
    <property type="evidence" value="ECO:0007669"/>
    <property type="project" value="InterPro"/>
</dbReference>
<dbReference type="RefSeq" id="WP_012064425.1">
    <property type="nucleotide sequence ID" value="NC_009633.1"/>
</dbReference>
<name>A6TTE2_ALKMQ</name>
<dbReference type="eggNOG" id="COG1014">
    <property type="taxonomic scope" value="Bacteria"/>
</dbReference>